<comment type="similarity">
    <text evidence="12">Belongs to the ABC transporter superfamily. Macrolide exporter (TC 3.A.1.122) family.</text>
</comment>
<dbReference type="GO" id="GO:0022857">
    <property type="term" value="F:transmembrane transporter activity"/>
    <property type="evidence" value="ECO:0007669"/>
    <property type="project" value="TreeGrafter"/>
</dbReference>
<dbReference type="InterPro" id="IPR027417">
    <property type="entry name" value="P-loop_NTPase"/>
</dbReference>
<feature type="transmembrane region" description="Helical" evidence="14">
    <location>
        <begin position="571"/>
        <end position="597"/>
    </location>
</feature>
<name>A0A2D2C724_9RHOB</name>
<comment type="subcellular location">
    <subcellularLocation>
        <location evidence="1">Cell inner membrane</location>
        <topology evidence="1">Multi-pass membrane protein</topology>
    </subcellularLocation>
</comment>
<keyword evidence="5 14" id="KW-0812">Transmembrane</keyword>
<dbReference type="GO" id="GO:0016887">
    <property type="term" value="F:ATP hydrolysis activity"/>
    <property type="evidence" value="ECO:0007669"/>
    <property type="project" value="InterPro"/>
</dbReference>
<evidence type="ECO:0000256" key="6">
    <source>
        <dbReference type="ARBA" id="ARBA00022741"/>
    </source>
</evidence>
<evidence type="ECO:0000256" key="4">
    <source>
        <dbReference type="ARBA" id="ARBA00022519"/>
    </source>
</evidence>
<evidence type="ECO:0000256" key="7">
    <source>
        <dbReference type="ARBA" id="ARBA00022840"/>
    </source>
</evidence>
<dbReference type="InterPro" id="IPR017871">
    <property type="entry name" value="ABC_transporter-like_CS"/>
</dbReference>
<dbReference type="GO" id="GO:0098796">
    <property type="term" value="C:membrane protein complex"/>
    <property type="evidence" value="ECO:0007669"/>
    <property type="project" value="UniProtKB-ARBA"/>
</dbReference>
<dbReference type="PANTHER" id="PTHR30572:SF14">
    <property type="entry name" value="MACROLIDE EXPORT ATP-BINDING_PERMEASE PROTEIN MACB"/>
    <property type="match status" value="1"/>
</dbReference>
<feature type="domain" description="ABC transporter" evidence="15">
    <location>
        <begin position="6"/>
        <end position="244"/>
    </location>
</feature>
<dbReference type="GO" id="GO:0005886">
    <property type="term" value="C:plasma membrane"/>
    <property type="evidence" value="ECO:0007669"/>
    <property type="project" value="UniProtKB-SubCell"/>
</dbReference>
<dbReference type="InterPro" id="IPR003838">
    <property type="entry name" value="ABC3_permease_C"/>
</dbReference>
<keyword evidence="9 14" id="KW-1133">Transmembrane helix</keyword>
<evidence type="ECO:0000256" key="2">
    <source>
        <dbReference type="ARBA" id="ARBA00022448"/>
    </source>
</evidence>
<dbReference type="Pfam" id="PF02687">
    <property type="entry name" value="FtsX"/>
    <property type="match status" value="1"/>
</dbReference>
<geneLocation type="plasmid" evidence="17">
    <name>ptt13-3</name>
</geneLocation>
<evidence type="ECO:0000256" key="12">
    <source>
        <dbReference type="ARBA" id="ARBA00038388"/>
    </source>
</evidence>
<dbReference type="CDD" id="cd03255">
    <property type="entry name" value="ABC_MJ0796_LolCDE_FtsE"/>
    <property type="match status" value="1"/>
</dbReference>
<keyword evidence="2" id="KW-0813">Transport</keyword>
<evidence type="ECO:0000256" key="10">
    <source>
        <dbReference type="ARBA" id="ARBA00023136"/>
    </source>
</evidence>
<organism evidence="16 17">
    <name type="scientific">Paracoccus yeei</name>
    <dbReference type="NCBI Taxonomy" id="147645"/>
    <lineage>
        <taxon>Bacteria</taxon>
        <taxon>Pseudomonadati</taxon>
        <taxon>Pseudomonadota</taxon>
        <taxon>Alphaproteobacteria</taxon>
        <taxon>Rhodobacterales</taxon>
        <taxon>Paracoccaceae</taxon>
        <taxon>Paracoccus</taxon>
    </lineage>
</organism>
<reference evidence="16 17" key="1">
    <citation type="submission" date="2017-10" db="EMBL/GenBank/DDBJ databases">
        <title>Complete genome sequence of Paracoccus yeei TT13 isolated from human skin.</title>
        <authorList>
            <person name="Lee K."/>
            <person name="Lim J.Y."/>
            <person name="Hwang I."/>
        </authorList>
    </citation>
    <scope>NUCLEOTIDE SEQUENCE [LARGE SCALE GENOMIC DNA]</scope>
    <source>
        <strain evidence="16 17">TT13</strain>
        <plasmid evidence="17">Plasmid ptt13-3</plasmid>
    </source>
</reference>
<evidence type="ECO:0000313" key="17">
    <source>
        <dbReference type="Proteomes" id="UP000229314"/>
    </source>
</evidence>
<dbReference type="RefSeq" id="WP_099650640.1">
    <property type="nucleotide sequence ID" value="NZ_CAJGAB010000026.1"/>
</dbReference>
<feature type="transmembrane region" description="Helical" evidence="14">
    <location>
        <begin position="522"/>
        <end position="550"/>
    </location>
</feature>
<evidence type="ECO:0000256" key="3">
    <source>
        <dbReference type="ARBA" id="ARBA00022475"/>
    </source>
</evidence>
<sequence>MGEPLIRLRGAGREYPSGDGVLLVLRDIDLDIAQGEFVAIIGPSGSGKSTLMNILGCLDRPSSGSYRLGGREVSRLGAGELAALRREFFGFIFQRYHLLAEMTALGNVEVPAIYRGLSSEARRDKACGLLGRLGMGERLEHRPGQLSGGQQQRVSIARALVNDARVILADEPTGALDSRSGEEVLAILDELNSEGRTVVIVTHDPKIATRARRVVEIADGRIVSDRSGGAGSPAAAPARVPAAADRAAVLAVGRLAETLRMAVLALRAHKLRSFLTMLGIIIGIASVVSVVALGEGSRQRVLQNISGLGTNTLQIMPGRDFGDMRSGRVTTLVMADGHALARQSYVASVSPTVSATETLRYGAVEASAQISGVGDQYFDVAGVRLTRGRAFDEADVAAMSQNVVIDENTRQSLFGKEGKALGRIFMAGKVPLRVIGVAEVQSRGPGGSTSLGVYAPYTTVQARYLGTTSVSGLTLRVHDNVDMALAEQSVTEFLTRRHGIKDFFVVNNDEIRQSIIATTQTLTLLISAIAIISLLVGGVGVMNIMLVSVTERIGEIGLRMAVGARRADIQAQFLTEAVLVCVIGGLAGILAALGFGLAFERFSSNFTLVYSPLSMVVALASSSAIGLVFGYVPAVNASRLDPINALAKG</sequence>
<evidence type="ECO:0000256" key="8">
    <source>
        <dbReference type="ARBA" id="ARBA00022967"/>
    </source>
</evidence>
<dbReference type="GO" id="GO:0005524">
    <property type="term" value="F:ATP binding"/>
    <property type="evidence" value="ECO:0007669"/>
    <property type="project" value="UniProtKB-KW"/>
</dbReference>
<dbReference type="SMART" id="SM00382">
    <property type="entry name" value="AAA"/>
    <property type="match status" value="1"/>
</dbReference>
<evidence type="ECO:0000256" key="14">
    <source>
        <dbReference type="SAM" id="Phobius"/>
    </source>
</evidence>
<keyword evidence="7 16" id="KW-0067">ATP-binding</keyword>
<dbReference type="Proteomes" id="UP000229314">
    <property type="component" value="Plasmid pTT13-3"/>
</dbReference>
<gene>
    <name evidence="16" type="ORF">PYTT13_21050</name>
</gene>
<dbReference type="GeneID" id="78900133"/>
<dbReference type="SUPFAM" id="SSF52540">
    <property type="entry name" value="P-loop containing nucleoside triphosphate hydrolases"/>
    <property type="match status" value="1"/>
</dbReference>
<evidence type="ECO:0000259" key="15">
    <source>
        <dbReference type="PROSITE" id="PS50893"/>
    </source>
</evidence>
<dbReference type="InterPro" id="IPR003439">
    <property type="entry name" value="ABC_transporter-like_ATP-bd"/>
</dbReference>
<keyword evidence="10 14" id="KW-0472">Membrane</keyword>
<keyword evidence="8" id="KW-1278">Translocase</keyword>
<evidence type="ECO:0000256" key="1">
    <source>
        <dbReference type="ARBA" id="ARBA00004429"/>
    </source>
</evidence>
<keyword evidence="11" id="KW-0046">Antibiotic resistance</keyword>
<dbReference type="EMBL" id="CP024425">
    <property type="protein sequence ID" value="ATQ58310.1"/>
    <property type="molecule type" value="Genomic_DNA"/>
</dbReference>
<dbReference type="Pfam" id="PF12704">
    <property type="entry name" value="MacB_PCD"/>
    <property type="match status" value="1"/>
</dbReference>
<dbReference type="InterPro" id="IPR017911">
    <property type="entry name" value="MacB-like_ATP-bd"/>
</dbReference>
<dbReference type="PANTHER" id="PTHR30572">
    <property type="entry name" value="MEMBRANE COMPONENT OF TRANSPORTER-RELATED"/>
    <property type="match status" value="1"/>
</dbReference>
<evidence type="ECO:0000313" key="16">
    <source>
        <dbReference type="EMBL" id="ATQ58310.1"/>
    </source>
</evidence>
<dbReference type="AlphaFoldDB" id="A0A2D2C724"/>
<dbReference type="InterPro" id="IPR025857">
    <property type="entry name" value="MacB_PCD"/>
</dbReference>
<keyword evidence="4" id="KW-0997">Cell inner membrane</keyword>
<proteinExistence type="inferred from homology"/>
<dbReference type="InterPro" id="IPR050250">
    <property type="entry name" value="Macrolide_Exporter_MacB"/>
</dbReference>
<feature type="transmembrane region" description="Helical" evidence="14">
    <location>
        <begin position="609"/>
        <end position="632"/>
    </location>
</feature>
<keyword evidence="16" id="KW-0614">Plasmid</keyword>
<evidence type="ECO:0000256" key="5">
    <source>
        <dbReference type="ARBA" id="ARBA00022692"/>
    </source>
</evidence>
<keyword evidence="6" id="KW-0547">Nucleotide-binding</keyword>
<evidence type="ECO:0000256" key="9">
    <source>
        <dbReference type="ARBA" id="ARBA00022989"/>
    </source>
</evidence>
<dbReference type="PROSITE" id="PS50893">
    <property type="entry name" value="ABC_TRANSPORTER_2"/>
    <property type="match status" value="1"/>
</dbReference>
<dbReference type="GO" id="GO:0046677">
    <property type="term" value="P:response to antibiotic"/>
    <property type="evidence" value="ECO:0007669"/>
    <property type="project" value="UniProtKB-KW"/>
</dbReference>
<dbReference type="Gene3D" id="3.40.50.300">
    <property type="entry name" value="P-loop containing nucleotide triphosphate hydrolases"/>
    <property type="match status" value="1"/>
</dbReference>
<dbReference type="InterPro" id="IPR003593">
    <property type="entry name" value="AAA+_ATPase"/>
</dbReference>
<evidence type="ECO:0000256" key="11">
    <source>
        <dbReference type="ARBA" id="ARBA00023251"/>
    </source>
</evidence>
<protein>
    <recommendedName>
        <fullName evidence="13">Pyoverdine export ATP-binding/permease protein PvdT</fullName>
    </recommendedName>
</protein>
<dbReference type="FunFam" id="3.40.50.300:FF:000032">
    <property type="entry name" value="Export ABC transporter ATP-binding protein"/>
    <property type="match status" value="1"/>
</dbReference>
<dbReference type="Pfam" id="PF00005">
    <property type="entry name" value="ABC_tran"/>
    <property type="match status" value="1"/>
</dbReference>
<evidence type="ECO:0000256" key="13">
    <source>
        <dbReference type="ARBA" id="ARBA00041199"/>
    </source>
</evidence>
<feature type="transmembrane region" description="Helical" evidence="14">
    <location>
        <begin position="274"/>
        <end position="294"/>
    </location>
</feature>
<keyword evidence="3" id="KW-1003">Cell membrane</keyword>
<dbReference type="PROSITE" id="PS00211">
    <property type="entry name" value="ABC_TRANSPORTER_1"/>
    <property type="match status" value="1"/>
</dbReference>
<accession>A0A2D2C724</accession>